<keyword evidence="1" id="KW-0472">Membrane</keyword>
<feature type="transmembrane region" description="Helical" evidence="1">
    <location>
        <begin position="58"/>
        <end position="79"/>
    </location>
</feature>
<keyword evidence="3" id="KW-1185">Reference proteome</keyword>
<accession>A0A1H0VD27</accession>
<evidence type="ECO:0000313" key="3">
    <source>
        <dbReference type="Proteomes" id="UP000199159"/>
    </source>
</evidence>
<name>A0A1H0VD27_9BACI</name>
<dbReference type="Proteomes" id="UP000199159">
    <property type="component" value="Unassembled WGS sequence"/>
</dbReference>
<dbReference type="STRING" id="930152.SAMN05216565_106193"/>
<feature type="transmembrane region" description="Helical" evidence="1">
    <location>
        <begin position="26"/>
        <end position="51"/>
    </location>
</feature>
<keyword evidence="1" id="KW-1133">Transmembrane helix</keyword>
<sequence>MYFYEQISGYLNVIGVSFKGGDSMGIIYIGSLLLFAIGCGIMVTGVIFLLTRQERKKATLSVIIGILLVISTMIIPKLLPSVEDERIVQVDKKSLIEIEIGYRCSIIDKYAQMTFIYEGNKRIEVEEVCNQYSLGNEYKIAYRYEKGKFMIRNED</sequence>
<reference evidence="3" key="1">
    <citation type="submission" date="2016-10" db="EMBL/GenBank/DDBJ databases">
        <authorList>
            <person name="Varghese N."/>
            <person name="Submissions S."/>
        </authorList>
    </citation>
    <scope>NUCLEOTIDE SEQUENCE [LARGE SCALE GENOMIC DNA]</scope>
    <source>
        <strain evidence="3">IBRC-M10078</strain>
    </source>
</reference>
<evidence type="ECO:0000256" key="1">
    <source>
        <dbReference type="SAM" id="Phobius"/>
    </source>
</evidence>
<organism evidence="2 3">
    <name type="scientific">Litchfieldia salsa</name>
    <dbReference type="NCBI Taxonomy" id="930152"/>
    <lineage>
        <taxon>Bacteria</taxon>
        <taxon>Bacillati</taxon>
        <taxon>Bacillota</taxon>
        <taxon>Bacilli</taxon>
        <taxon>Bacillales</taxon>
        <taxon>Bacillaceae</taxon>
        <taxon>Litchfieldia</taxon>
    </lineage>
</organism>
<proteinExistence type="predicted"/>
<protein>
    <submittedName>
        <fullName evidence="2">Uncharacterized protein</fullName>
    </submittedName>
</protein>
<dbReference type="AlphaFoldDB" id="A0A1H0VD27"/>
<keyword evidence="1" id="KW-0812">Transmembrane</keyword>
<gene>
    <name evidence="2" type="ORF">SAMN05216565_106193</name>
</gene>
<dbReference type="EMBL" id="FNJU01000006">
    <property type="protein sequence ID" value="SDP76241.1"/>
    <property type="molecule type" value="Genomic_DNA"/>
</dbReference>
<evidence type="ECO:0000313" key="2">
    <source>
        <dbReference type="EMBL" id="SDP76241.1"/>
    </source>
</evidence>